<reference evidence="2 3" key="1">
    <citation type="submission" date="2024-11" db="EMBL/GenBank/DDBJ databases">
        <title>Adaptive evolution of stress response genes in parasites aligns with host niche diversity.</title>
        <authorList>
            <person name="Hahn C."/>
            <person name="Resl P."/>
        </authorList>
    </citation>
    <scope>NUCLEOTIDE SEQUENCE [LARGE SCALE GENOMIC DNA]</scope>
    <source>
        <strain evidence="2">EGGRZ-B1_66</strain>
        <tissue evidence="2">Body</tissue>
    </source>
</reference>
<dbReference type="InterPro" id="IPR051484">
    <property type="entry name" value="Tensin_PTEN_phosphatase"/>
</dbReference>
<dbReference type="PANTHER" id="PTHR45734:SF7">
    <property type="entry name" value="EGFR ADAPTER PROTEIN-RELATED"/>
    <property type="match status" value="1"/>
</dbReference>
<accession>A0ABD2PKC6</accession>
<evidence type="ECO:0000259" key="1">
    <source>
        <dbReference type="Pfam" id="PF08416"/>
    </source>
</evidence>
<evidence type="ECO:0000313" key="2">
    <source>
        <dbReference type="EMBL" id="KAL3307951.1"/>
    </source>
</evidence>
<organism evidence="2 3">
    <name type="scientific">Cichlidogyrus casuarinus</name>
    <dbReference type="NCBI Taxonomy" id="1844966"/>
    <lineage>
        <taxon>Eukaryota</taxon>
        <taxon>Metazoa</taxon>
        <taxon>Spiralia</taxon>
        <taxon>Lophotrochozoa</taxon>
        <taxon>Platyhelminthes</taxon>
        <taxon>Monogenea</taxon>
        <taxon>Monopisthocotylea</taxon>
        <taxon>Dactylogyridea</taxon>
        <taxon>Ancyrocephalidae</taxon>
        <taxon>Cichlidogyrus</taxon>
    </lineage>
</organism>
<protein>
    <submittedName>
        <fullName evidence="2">Tensin 1</fullName>
    </submittedName>
</protein>
<dbReference type="Proteomes" id="UP001626550">
    <property type="component" value="Unassembled WGS sequence"/>
</dbReference>
<sequence length="189" mass="21354">MCLFSYEKCTCKSCECISFDCELVFEAIRTLFLGQRDIEMLGGEAGMKRALDSLMPKNKMTTTEVDWELTNHPAAAASTDFSTSPIRYIECNMHLQPGDGITITDLNRKLFFRRHLPQNTLIYAGVDPRKKEFVHPEHKLLGISKPRIYGIIARSNSGDNTCHLFCDLDPSMTAKNVTAFVSSYMISRV</sequence>
<dbReference type="InterPro" id="IPR013625">
    <property type="entry name" value="PTB"/>
</dbReference>
<feature type="domain" description="PTB" evidence="1">
    <location>
        <begin position="90"/>
        <end position="186"/>
    </location>
</feature>
<comment type="caution">
    <text evidence="2">The sequence shown here is derived from an EMBL/GenBank/DDBJ whole genome shotgun (WGS) entry which is preliminary data.</text>
</comment>
<dbReference type="InterPro" id="IPR011993">
    <property type="entry name" value="PH-like_dom_sf"/>
</dbReference>
<keyword evidence="3" id="KW-1185">Reference proteome</keyword>
<dbReference type="EMBL" id="JBJKFK010006157">
    <property type="protein sequence ID" value="KAL3307951.1"/>
    <property type="molecule type" value="Genomic_DNA"/>
</dbReference>
<name>A0ABD2PKC6_9PLAT</name>
<dbReference type="SUPFAM" id="SSF50729">
    <property type="entry name" value="PH domain-like"/>
    <property type="match status" value="1"/>
</dbReference>
<dbReference type="Pfam" id="PF08416">
    <property type="entry name" value="PTB"/>
    <property type="match status" value="1"/>
</dbReference>
<gene>
    <name evidence="2" type="primary">TNS1_6</name>
    <name evidence="2" type="ORF">Ciccas_013524</name>
</gene>
<dbReference type="AlphaFoldDB" id="A0ABD2PKC6"/>
<evidence type="ECO:0000313" key="3">
    <source>
        <dbReference type="Proteomes" id="UP001626550"/>
    </source>
</evidence>
<dbReference type="Gene3D" id="2.30.29.30">
    <property type="entry name" value="Pleckstrin-homology domain (PH domain)/Phosphotyrosine-binding domain (PTB)"/>
    <property type="match status" value="1"/>
</dbReference>
<proteinExistence type="predicted"/>
<dbReference type="PANTHER" id="PTHR45734">
    <property type="entry name" value="TENSIN"/>
    <property type="match status" value="1"/>
</dbReference>